<dbReference type="Proteomes" id="UP001300745">
    <property type="component" value="Unassembled WGS sequence"/>
</dbReference>
<protein>
    <submittedName>
        <fullName evidence="2">Type VII secretion-associated protein</fullName>
    </submittedName>
</protein>
<evidence type="ECO:0000313" key="3">
    <source>
        <dbReference type="Proteomes" id="UP001300745"/>
    </source>
</evidence>
<dbReference type="InterPro" id="IPR023840">
    <property type="entry name" value="T7SS_Rv3446c"/>
</dbReference>
<reference evidence="2 3" key="1">
    <citation type="submission" date="2022-11" db="EMBL/GenBank/DDBJ databases">
        <title>Mycobacterium sp. nov.</title>
        <authorList>
            <person name="Papic B."/>
            <person name="Spicic S."/>
            <person name="Duvnjak S."/>
        </authorList>
    </citation>
    <scope>NUCLEOTIDE SEQUENCE [LARGE SCALE GENOMIC DNA]</scope>
    <source>
        <strain evidence="2 3">CVI_P4</strain>
    </source>
</reference>
<comment type="caution">
    <text evidence="2">The sequence shown here is derived from an EMBL/GenBank/DDBJ whole genome shotgun (WGS) entry which is preliminary data.</text>
</comment>
<dbReference type="EMBL" id="JAPJDO010000009">
    <property type="protein sequence ID" value="MCX2937696.1"/>
    <property type="molecule type" value="Genomic_DNA"/>
</dbReference>
<keyword evidence="3" id="KW-1185">Reference proteome</keyword>
<proteinExistence type="predicted"/>
<evidence type="ECO:0000313" key="2">
    <source>
        <dbReference type="EMBL" id="MCX2937696.1"/>
    </source>
</evidence>
<gene>
    <name evidence="2" type="ORF">ORI27_13380</name>
</gene>
<dbReference type="NCBIfam" id="TIGR03931">
    <property type="entry name" value="T7SS_Rv3446c"/>
    <property type="match status" value="1"/>
</dbReference>
<accession>A0ABT3SDV6</accession>
<sequence length="372" mass="39392">MCKTSNSAEMVAVALAGIDDTTVLYRERPIAVSDLLRQIIGAHVETGCESLTIVHPSWWPRHRVARVVDAATAVAADVRTLPRFAVFAAGDSTTMVEIADDVVAISSRDEPPRIIARPQDPGDVARTLETAYGTRVVIDAPPGVTGAPEYARALRATLTRVGVAVELARTPDLPPPPASAAKPVSPSTRPRHWRGSALVAVSVALTLCAIGLNAARPHAAAPTLDAVNLVEGRVTLLIPAEWAVTRITAGPGSRRIQATSPIEPNVALHMTQTYSPGETLERTGATLRRAVADQPGGVFVEFNPSDRRGGRPAVTYREIRVGRDIRWVVVLDGSTRISVGCQSASGREEMVAEPCEKAVESAREVTGTVGGV</sequence>
<feature type="region of interest" description="Disordered" evidence="1">
    <location>
        <begin position="169"/>
        <end position="191"/>
    </location>
</feature>
<evidence type="ECO:0000256" key="1">
    <source>
        <dbReference type="SAM" id="MobiDB-lite"/>
    </source>
</evidence>
<organism evidence="2 3">
    <name type="scientific">Mycobacterium pinniadriaticum</name>
    <dbReference type="NCBI Taxonomy" id="2994102"/>
    <lineage>
        <taxon>Bacteria</taxon>
        <taxon>Bacillati</taxon>
        <taxon>Actinomycetota</taxon>
        <taxon>Actinomycetes</taxon>
        <taxon>Mycobacteriales</taxon>
        <taxon>Mycobacteriaceae</taxon>
        <taxon>Mycobacterium</taxon>
    </lineage>
</organism>
<name>A0ABT3SDV6_9MYCO</name>
<dbReference type="RefSeq" id="WP_265997155.1">
    <property type="nucleotide sequence ID" value="NZ_JAPJDN010000009.1"/>
</dbReference>